<comment type="subcellular location">
    <subcellularLocation>
        <location evidence="1">Bacterial flagellum basal body</location>
    </subcellularLocation>
    <subcellularLocation>
        <location evidence="2">Secreted</location>
    </subcellularLocation>
</comment>
<dbReference type="InterPro" id="IPR010930">
    <property type="entry name" value="Flg_bb/hook_C_dom"/>
</dbReference>
<evidence type="ECO:0000256" key="6">
    <source>
        <dbReference type="ARBA" id="ARBA00023143"/>
    </source>
</evidence>
<dbReference type="PANTHER" id="PTHR30033:SF1">
    <property type="entry name" value="FLAGELLAR HOOK-ASSOCIATED PROTEIN 1"/>
    <property type="match status" value="1"/>
</dbReference>
<feature type="domain" description="Flagellar basal-body/hook protein C-terminal" evidence="8">
    <location>
        <begin position="583"/>
        <end position="624"/>
    </location>
</feature>
<feature type="domain" description="Flagellar hook-associated protein FlgK helical" evidence="9">
    <location>
        <begin position="89"/>
        <end position="335"/>
    </location>
</feature>
<proteinExistence type="inferred from homology"/>
<name>A0A0R3C6P6_9BRAD</name>
<dbReference type="GO" id="GO:0005576">
    <property type="term" value="C:extracellular region"/>
    <property type="evidence" value="ECO:0007669"/>
    <property type="project" value="UniProtKB-SubCell"/>
</dbReference>
<evidence type="ECO:0000256" key="5">
    <source>
        <dbReference type="ARBA" id="ARBA00022525"/>
    </source>
</evidence>
<dbReference type="Pfam" id="PF06429">
    <property type="entry name" value="Flg_bbr_C"/>
    <property type="match status" value="1"/>
</dbReference>
<dbReference type="PANTHER" id="PTHR30033">
    <property type="entry name" value="FLAGELLAR HOOK-ASSOCIATED PROTEIN 1"/>
    <property type="match status" value="1"/>
</dbReference>
<dbReference type="PRINTS" id="PR01005">
    <property type="entry name" value="FLGHOOKAP1"/>
</dbReference>
<evidence type="ECO:0000313" key="10">
    <source>
        <dbReference type="EMBL" id="KRP93368.1"/>
    </source>
</evidence>
<keyword evidence="5" id="KW-0964">Secreted</keyword>
<reference evidence="10 11" key="1">
    <citation type="submission" date="2015-09" db="EMBL/GenBank/DDBJ databases">
        <title>Draft Genome Sequence of the Strain BR 3267 (Bradyrhizobium yuanmingense) recommended as inoculant for cowpea in Brazil.</title>
        <authorList>
            <person name="Simoes-Araujo J.L."/>
            <person name="Zilli J.E."/>
        </authorList>
    </citation>
    <scope>NUCLEOTIDE SEQUENCE [LARGE SCALE GENOMIC DNA]</scope>
    <source>
        <strain evidence="10 11">BR3267</strain>
    </source>
</reference>
<dbReference type="InterPro" id="IPR053927">
    <property type="entry name" value="FlgK_helical"/>
</dbReference>
<dbReference type="Pfam" id="PF22638">
    <property type="entry name" value="FlgK_D1"/>
    <property type="match status" value="1"/>
</dbReference>
<dbReference type="STRING" id="108015.GA0061099_10128"/>
<evidence type="ECO:0000259" key="7">
    <source>
        <dbReference type="Pfam" id="PF00460"/>
    </source>
</evidence>
<keyword evidence="6" id="KW-0975">Bacterial flagellum</keyword>
<comment type="caution">
    <text evidence="10">The sequence shown here is derived from an EMBL/GenBank/DDBJ whole genome shotgun (WGS) entry which is preliminary data.</text>
</comment>
<keyword evidence="10" id="KW-0966">Cell projection</keyword>
<dbReference type="GO" id="GO:0009424">
    <property type="term" value="C:bacterial-type flagellum hook"/>
    <property type="evidence" value="ECO:0007669"/>
    <property type="project" value="InterPro"/>
</dbReference>
<dbReference type="SUPFAM" id="SSF64518">
    <property type="entry name" value="Phase 1 flagellin"/>
    <property type="match status" value="1"/>
</dbReference>
<keyword evidence="10" id="KW-0969">Cilium</keyword>
<feature type="domain" description="Flagellar basal body rod protein N-terminal" evidence="7">
    <location>
        <begin position="9"/>
        <end position="36"/>
    </location>
</feature>
<dbReference type="RefSeq" id="WP_057028784.1">
    <property type="nucleotide sequence ID" value="NZ_LJYF01000030.1"/>
</dbReference>
<dbReference type="AlphaFoldDB" id="A0A0R3C6P6"/>
<keyword evidence="10" id="KW-0282">Flagellum</keyword>
<accession>A0A0R3C6P6</accession>
<dbReference type="Pfam" id="PF00460">
    <property type="entry name" value="Flg_bb_rod"/>
    <property type="match status" value="1"/>
</dbReference>
<dbReference type="GO" id="GO:0009425">
    <property type="term" value="C:bacterial-type flagellum basal body"/>
    <property type="evidence" value="ECO:0007669"/>
    <property type="project" value="UniProtKB-SubCell"/>
</dbReference>
<sequence>MGLSSALASAMSGLRANQAALSIVSSNVANAQTPGYVVQTPNQIEVTTGEFGATAMTTGVSRLLDTYVQNQLRTETGGGGYADQMANILKQLQNVYGTPGNSGTLESALNKFTTALQALSTSSGASSAQTVALGAAQALATQLNVTTKGIQSLRSNVEQDLGNSAQAANAAMKQIADINTRLQGLSANDPSAATLMDQRDQAINTLSKYVDVRVTTDNSNQANIYTTTGIQLVGAGLASEFSFASAGALSATSLYNIDPAKSGVGAFNIKLPNGSQVDVVANNVVSSGQIAADLKLRDDILVQAQNQIDQLAATMASALSDKTTTGSTVSGPPAGFDLELAGALPGNTVNITYTDTATNTPRQITLVNVTDPAALPLQNATNANPMRIGVDFAGGMGAIASALNTALAGTHLSFSAAPSPATATTLRVTDDNTGLAKVGSASTTKTISSLTSGNPQLPLFTDGGQALYTGAITASGSQMTGLAGRIAVNTQLVTDPTRMSVYNTSPVTPAGDTTRSDYLYSQLTSAVFSYSPQSGLGSASQPFTGSVSNFLQQFLSVQANAATQATQLQQGQSVVVSTLQAKFDSTSKVNLDSEMSNLIQLQNAYAANAHVMSVVQTMMNTLIQAQL</sequence>
<dbReference type="OrthoDB" id="7181295at2"/>
<gene>
    <name evidence="10" type="ORF">AOQ72_27530</name>
</gene>
<evidence type="ECO:0000256" key="1">
    <source>
        <dbReference type="ARBA" id="ARBA00004117"/>
    </source>
</evidence>
<dbReference type="EMBL" id="LJYF01000030">
    <property type="protein sequence ID" value="KRP93368.1"/>
    <property type="molecule type" value="Genomic_DNA"/>
</dbReference>
<dbReference type="InterPro" id="IPR002371">
    <property type="entry name" value="FlgK"/>
</dbReference>
<comment type="similarity">
    <text evidence="3">Belongs to the flagella basal body rod proteins family.</text>
</comment>
<evidence type="ECO:0000259" key="8">
    <source>
        <dbReference type="Pfam" id="PF06429"/>
    </source>
</evidence>
<dbReference type="InterPro" id="IPR001444">
    <property type="entry name" value="Flag_bb_rod_N"/>
</dbReference>
<dbReference type="GO" id="GO:0044780">
    <property type="term" value="P:bacterial-type flagellum assembly"/>
    <property type="evidence" value="ECO:0007669"/>
    <property type="project" value="InterPro"/>
</dbReference>
<protein>
    <recommendedName>
        <fullName evidence="4">Flagellar hook-associated protein 1</fullName>
    </recommendedName>
</protein>
<evidence type="ECO:0000256" key="4">
    <source>
        <dbReference type="ARBA" id="ARBA00016244"/>
    </source>
</evidence>
<dbReference type="NCBIfam" id="TIGR02492">
    <property type="entry name" value="flgK_ends"/>
    <property type="match status" value="1"/>
</dbReference>
<evidence type="ECO:0000313" key="11">
    <source>
        <dbReference type="Proteomes" id="UP000051380"/>
    </source>
</evidence>
<dbReference type="GO" id="GO:0005198">
    <property type="term" value="F:structural molecule activity"/>
    <property type="evidence" value="ECO:0007669"/>
    <property type="project" value="InterPro"/>
</dbReference>
<evidence type="ECO:0000256" key="3">
    <source>
        <dbReference type="ARBA" id="ARBA00009677"/>
    </source>
</evidence>
<dbReference type="Proteomes" id="UP000051380">
    <property type="component" value="Unassembled WGS sequence"/>
</dbReference>
<organism evidence="10 11">
    <name type="scientific">Bradyrhizobium yuanmingense</name>
    <dbReference type="NCBI Taxonomy" id="108015"/>
    <lineage>
        <taxon>Bacteria</taxon>
        <taxon>Pseudomonadati</taxon>
        <taxon>Pseudomonadota</taxon>
        <taxon>Alphaproteobacteria</taxon>
        <taxon>Hyphomicrobiales</taxon>
        <taxon>Nitrobacteraceae</taxon>
        <taxon>Bradyrhizobium</taxon>
    </lineage>
</organism>
<evidence type="ECO:0000256" key="2">
    <source>
        <dbReference type="ARBA" id="ARBA00004613"/>
    </source>
</evidence>
<evidence type="ECO:0000259" key="9">
    <source>
        <dbReference type="Pfam" id="PF22638"/>
    </source>
</evidence>